<feature type="transmembrane region" description="Helical" evidence="1">
    <location>
        <begin position="24"/>
        <end position="43"/>
    </location>
</feature>
<accession>A0A917JXG7</accession>
<reference evidence="2" key="4">
    <citation type="submission" date="2023-12" db="EMBL/GenBank/DDBJ databases">
        <authorList>
            <person name="Sun Q."/>
            <person name="Inoue M."/>
        </authorList>
    </citation>
    <scope>NUCLEOTIDE SEQUENCE</scope>
    <source>
        <strain evidence="2">JCM 10664</strain>
    </source>
</reference>
<dbReference type="Proteomes" id="UP000597989">
    <property type="component" value="Unassembled WGS sequence"/>
</dbReference>
<keyword evidence="1" id="KW-0812">Transmembrane</keyword>
<evidence type="ECO:0000313" key="4">
    <source>
        <dbReference type="Proteomes" id="UP000597989"/>
    </source>
</evidence>
<sequence>MCWLGSEGSRWCPTTRREPAVTEALVLILMTGLALGGIGWTIWDIRTDLRRRKLK</sequence>
<dbReference type="EMBL" id="BAAAHC010000013">
    <property type="protein sequence ID" value="GAA0529381.1"/>
    <property type="molecule type" value="Genomic_DNA"/>
</dbReference>
<keyword evidence="5" id="KW-1185">Reference proteome</keyword>
<gene>
    <name evidence="2" type="ORF">GCM10009545_34720</name>
    <name evidence="3" type="ORF">GCM10011581_30200</name>
</gene>
<reference evidence="3 4" key="1">
    <citation type="journal article" date="2014" name="Int. J. Syst. Evol. Microbiol.">
        <title>Complete genome sequence of Corynebacterium casei LMG S-19264T (=DSM 44701T), isolated from a smear-ripened cheese.</title>
        <authorList>
            <consortium name="US DOE Joint Genome Institute (JGI-PGF)"/>
            <person name="Walter F."/>
            <person name="Albersmeier A."/>
            <person name="Kalinowski J."/>
            <person name="Ruckert C."/>
        </authorList>
    </citation>
    <scope>NUCLEOTIDE SEQUENCE [LARGE SCALE GENOMIC DNA]</scope>
    <source>
        <strain evidence="3 4">CGMCC 4.7206</strain>
    </source>
</reference>
<proteinExistence type="predicted"/>
<comment type="caution">
    <text evidence="3">The sequence shown here is derived from an EMBL/GenBank/DDBJ whole genome shotgun (WGS) entry which is preliminary data.</text>
</comment>
<reference evidence="3" key="3">
    <citation type="submission" date="2020-09" db="EMBL/GenBank/DDBJ databases">
        <authorList>
            <person name="Sun Q."/>
            <person name="Zhou Y."/>
        </authorList>
    </citation>
    <scope>NUCLEOTIDE SEQUENCE</scope>
    <source>
        <strain evidence="3">CGMCC 4.7206</strain>
    </source>
</reference>
<organism evidence="3 4">
    <name type="scientific">Saccharopolyspora thermophila</name>
    <dbReference type="NCBI Taxonomy" id="89367"/>
    <lineage>
        <taxon>Bacteria</taxon>
        <taxon>Bacillati</taxon>
        <taxon>Actinomycetota</taxon>
        <taxon>Actinomycetes</taxon>
        <taxon>Pseudonocardiales</taxon>
        <taxon>Pseudonocardiaceae</taxon>
        <taxon>Saccharopolyspora</taxon>
    </lineage>
</organism>
<evidence type="ECO:0000313" key="2">
    <source>
        <dbReference type="EMBL" id="GAA0529381.1"/>
    </source>
</evidence>
<evidence type="ECO:0000256" key="1">
    <source>
        <dbReference type="SAM" id="Phobius"/>
    </source>
</evidence>
<evidence type="ECO:0000313" key="3">
    <source>
        <dbReference type="EMBL" id="GGI91134.1"/>
    </source>
</evidence>
<dbReference type="Proteomes" id="UP001500220">
    <property type="component" value="Unassembled WGS sequence"/>
</dbReference>
<reference evidence="2 5" key="2">
    <citation type="journal article" date="2019" name="Int. J. Syst. Evol. Microbiol.">
        <title>The Global Catalogue of Microorganisms (GCM) 10K type strain sequencing project: providing services to taxonomists for standard genome sequencing and annotation.</title>
        <authorList>
            <consortium name="The Broad Institute Genomics Platform"/>
            <consortium name="The Broad Institute Genome Sequencing Center for Infectious Disease"/>
            <person name="Wu L."/>
            <person name="Ma J."/>
        </authorList>
    </citation>
    <scope>NUCLEOTIDE SEQUENCE [LARGE SCALE GENOMIC DNA]</scope>
    <source>
        <strain evidence="2 5">JCM 10664</strain>
    </source>
</reference>
<dbReference type="AlphaFoldDB" id="A0A917JXG7"/>
<keyword evidence="1" id="KW-0472">Membrane</keyword>
<evidence type="ECO:0000313" key="5">
    <source>
        <dbReference type="Proteomes" id="UP001500220"/>
    </source>
</evidence>
<name>A0A917JXG7_9PSEU</name>
<keyword evidence="1" id="KW-1133">Transmembrane helix</keyword>
<dbReference type="EMBL" id="BMMT01000010">
    <property type="protein sequence ID" value="GGI91134.1"/>
    <property type="molecule type" value="Genomic_DNA"/>
</dbReference>
<protein>
    <submittedName>
        <fullName evidence="3">Uncharacterized protein</fullName>
    </submittedName>
</protein>